<feature type="region of interest" description="Disordered" evidence="1">
    <location>
        <begin position="67"/>
        <end position="117"/>
    </location>
</feature>
<gene>
    <name evidence="2" type="ORF">KUF71_005075</name>
</gene>
<dbReference type="AlphaFoldDB" id="A0AAE1I001"/>
<evidence type="ECO:0000313" key="2">
    <source>
        <dbReference type="EMBL" id="KAK3930341.1"/>
    </source>
</evidence>
<dbReference type="EMBL" id="JAHWGI010001411">
    <property type="protein sequence ID" value="KAK3930341.1"/>
    <property type="molecule type" value="Genomic_DNA"/>
</dbReference>
<reference evidence="2" key="2">
    <citation type="journal article" date="2023" name="BMC Genomics">
        <title>Pest status, molecular evolution, and epigenetic factors derived from the genome assembly of Frankliniella fusca, a thysanopteran phytovirus vector.</title>
        <authorList>
            <person name="Catto M.A."/>
            <person name="Labadie P.E."/>
            <person name="Jacobson A.L."/>
            <person name="Kennedy G.G."/>
            <person name="Srinivasan R."/>
            <person name="Hunt B.G."/>
        </authorList>
    </citation>
    <scope>NUCLEOTIDE SEQUENCE</scope>
    <source>
        <strain evidence="2">PL_HMW_Pooled</strain>
    </source>
</reference>
<evidence type="ECO:0000256" key="1">
    <source>
        <dbReference type="SAM" id="MobiDB-lite"/>
    </source>
</evidence>
<sequence length="117" mass="12475">MTYLDMPTYAAPPTASIARPTSSEMDHAGMAVPPVTHEAVVTTIIVRPRDGLPAAQDLPPGVHVVDEQAQHHCGEEVDERPDVPPPPPPLDPSDEDTKAAATASPHVTRQLPSRPRV</sequence>
<keyword evidence="3" id="KW-1185">Reference proteome</keyword>
<protein>
    <submittedName>
        <fullName evidence="2">Myosin-1</fullName>
    </submittedName>
</protein>
<accession>A0AAE1I001</accession>
<feature type="region of interest" description="Disordered" evidence="1">
    <location>
        <begin position="1"/>
        <end position="29"/>
    </location>
</feature>
<name>A0AAE1I001_9NEOP</name>
<comment type="caution">
    <text evidence="2">The sequence shown here is derived from an EMBL/GenBank/DDBJ whole genome shotgun (WGS) entry which is preliminary data.</text>
</comment>
<reference evidence="2" key="1">
    <citation type="submission" date="2021-07" db="EMBL/GenBank/DDBJ databases">
        <authorList>
            <person name="Catto M.A."/>
            <person name="Jacobson A."/>
            <person name="Kennedy G."/>
            <person name="Labadie P."/>
            <person name="Hunt B.G."/>
            <person name="Srinivasan R."/>
        </authorList>
    </citation>
    <scope>NUCLEOTIDE SEQUENCE</scope>
    <source>
        <strain evidence="2">PL_HMW_Pooled</strain>
        <tissue evidence="2">Head</tissue>
    </source>
</reference>
<proteinExistence type="predicted"/>
<organism evidence="2 3">
    <name type="scientific">Frankliniella fusca</name>
    <dbReference type="NCBI Taxonomy" id="407009"/>
    <lineage>
        <taxon>Eukaryota</taxon>
        <taxon>Metazoa</taxon>
        <taxon>Ecdysozoa</taxon>
        <taxon>Arthropoda</taxon>
        <taxon>Hexapoda</taxon>
        <taxon>Insecta</taxon>
        <taxon>Pterygota</taxon>
        <taxon>Neoptera</taxon>
        <taxon>Paraneoptera</taxon>
        <taxon>Thysanoptera</taxon>
        <taxon>Terebrantia</taxon>
        <taxon>Thripoidea</taxon>
        <taxon>Thripidae</taxon>
        <taxon>Frankliniella</taxon>
    </lineage>
</organism>
<evidence type="ECO:0000313" key="3">
    <source>
        <dbReference type="Proteomes" id="UP001219518"/>
    </source>
</evidence>
<dbReference type="Proteomes" id="UP001219518">
    <property type="component" value="Unassembled WGS sequence"/>
</dbReference>